<dbReference type="GO" id="GO:0004017">
    <property type="term" value="F:AMP kinase activity"/>
    <property type="evidence" value="ECO:0007669"/>
    <property type="project" value="UniProtKB-UniRule"/>
</dbReference>
<evidence type="ECO:0000256" key="7">
    <source>
        <dbReference type="RuleBase" id="RU003331"/>
    </source>
</evidence>
<dbReference type="GO" id="GO:0005524">
    <property type="term" value="F:ATP binding"/>
    <property type="evidence" value="ECO:0007669"/>
    <property type="project" value="UniProtKB-UniRule"/>
</dbReference>
<feature type="binding site" evidence="5">
    <location>
        <position position="162"/>
    </location>
    <ligand>
        <name>AMP</name>
        <dbReference type="ChEBI" id="CHEBI:456215"/>
    </ligand>
</feature>
<feature type="domain" description="Adenylate kinase active site lid" evidence="8">
    <location>
        <begin position="127"/>
        <end position="164"/>
    </location>
</feature>
<comment type="subcellular location">
    <subcellularLocation>
        <location evidence="5 7">Cytoplasm</location>
    </subcellularLocation>
</comment>
<evidence type="ECO:0000256" key="3">
    <source>
        <dbReference type="ARBA" id="ARBA00022741"/>
    </source>
</evidence>
<dbReference type="PANTHER" id="PTHR23359">
    <property type="entry name" value="NUCLEOTIDE KINASE"/>
    <property type="match status" value="1"/>
</dbReference>
<feature type="binding site" evidence="5">
    <location>
        <position position="31"/>
    </location>
    <ligand>
        <name>AMP</name>
        <dbReference type="ChEBI" id="CHEBI:456215"/>
    </ligand>
</feature>
<evidence type="ECO:0000256" key="6">
    <source>
        <dbReference type="RuleBase" id="RU003330"/>
    </source>
</evidence>
<comment type="similarity">
    <text evidence="5 6">Belongs to the adenylate kinase family.</text>
</comment>
<dbReference type="EMBL" id="DTGT01000109">
    <property type="protein sequence ID" value="HGH60336.1"/>
    <property type="molecule type" value="Genomic_DNA"/>
</dbReference>
<keyword evidence="4 5" id="KW-0418">Kinase</keyword>
<dbReference type="SUPFAM" id="SSF52540">
    <property type="entry name" value="P-loop containing nucleoside triphosphate hydrolases"/>
    <property type="match status" value="1"/>
</dbReference>
<dbReference type="Gene3D" id="3.40.50.300">
    <property type="entry name" value="P-loop containing nucleotide triphosphate hydrolases"/>
    <property type="match status" value="1"/>
</dbReference>
<evidence type="ECO:0000256" key="2">
    <source>
        <dbReference type="ARBA" id="ARBA00022727"/>
    </source>
</evidence>
<dbReference type="Pfam" id="PF00406">
    <property type="entry name" value="ADK"/>
    <property type="match status" value="1"/>
</dbReference>
<accession>A0A7C4EVN5</accession>
<feature type="binding site" evidence="5">
    <location>
        <position position="130"/>
    </location>
    <ligand>
        <name>Zn(2+)</name>
        <dbReference type="ChEBI" id="CHEBI:29105"/>
        <note>structural</note>
    </ligand>
</feature>
<proteinExistence type="inferred from homology"/>
<evidence type="ECO:0000256" key="5">
    <source>
        <dbReference type="HAMAP-Rule" id="MF_00235"/>
    </source>
</evidence>
<keyword evidence="1 5" id="KW-0808">Transferase</keyword>
<keyword evidence="5 7" id="KW-0067">ATP-binding</keyword>
<evidence type="ECO:0000259" key="8">
    <source>
        <dbReference type="Pfam" id="PF05191"/>
    </source>
</evidence>
<comment type="function">
    <text evidence="5">Catalyzes the reversible transfer of the terminal phosphate group between ATP and AMP. Plays an important role in cellular energy homeostasis and in adenine nucleotide metabolism.</text>
</comment>
<dbReference type="InterPro" id="IPR027417">
    <property type="entry name" value="P-loop_NTPase"/>
</dbReference>
<protein>
    <recommendedName>
        <fullName evidence="5 7">Adenylate kinase</fullName>
        <shortName evidence="5">AK</shortName>
        <ecNumber evidence="5 7">2.7.4.3</ecNumber>
    </recommendedName>
    <alternativeName>
        <fullName evidence="5">ATP-AMP transphosphorylase</fullName>
    </alternativeName>
    <alternativeName>
        <fullName evidence="5">ATP:AMP phosphotransferase</fullName>
    </alternativeName>
    <alternativeName>
        <fullName evidence="5">Adenylate monophosphate kinase</fullName>
    </alternativeName>
</protein>
<evidence type="ECO:0000313" key="9">
    <source>
        <dbReference type="EMBL" id="HGH60336.1"/>
    </source>
</evidence>
<dbReference type="EC" id="2.7.4.3" evidence="5 7"/>
<feature type="binding site" evidence="5">
    <location>
        <position position="127"/>
    </location>
    <ligand>
        <name>ATP</name>
        <dbReference type="ChEBI" id="CHEBI:30616"/>
    </ligand>
</feature>
<evidence type="ECO:0000256" key="1">
    <source>
        <dbReference type="ARBA" id="ARBA00022679"/>
    </source>
</evidence>
<feature type="binding site" evidence="5">
    <location>
        <position position="152"/>
    </location>
    <ligand>
        <name>Zn(2+)</name>
        <dbReference type="ChEBI" id="CHEBI:29105"/>
        <note>structural</note>
    </ligand>
</feature>
<organism evidence="9">
    <name type="scientific">Desulfomonile tiedjei</name>
    <dbReference type="NCBI Taxonomy" id="2358"/>
    <lineage>
        <taxon>Bacteria</taxon>
        <taxon>Pseudomonadati</taxon>
        <taxon>Thermodesulfobacteriota</taxon>
        <taxon>Desulfomonilia</taxon>
        <taxon>Desulfomonilales</taxon>
        <taxon>Desulfomonilaceae</taxon>
        <taxon>Desulfomonile</taxon>
    </lineage>
</organism>
<dbReference type="HAMAP" id="MF_00235">
    <property type="entry name" value="Adenylate_kinase_Adk"/>
    <property type="match status" value="1"/>
</dbReference>
<dbReference type="GO" id="GO:0044209">
    <property type="term" value="P:AMP salvage"/>
    <property type="evidence" value="ECO:0007669"/>
    <property type="project" value="UniProtKB-UniRule"/>
</dbReference>
<dbReference type="InterPro" id="IPR006259">
    <property type="entry name" value="Adenyl_kin_sub"/>
</dbReference>
<feature type="region of interest" description="NMP" evidence="5">
    <location>
        <begin position="30"/>
        <end position="59"/>
    </location>
</feature>
<dbReference type="PRINTS" id="PR00094">
    <property type="entry name" value="ADENYLTKNASE"/>
</dbReference>
<dbReference type="InterPro" id="IPR033690">
    <property type="entry name" value="Adenylat_kinase_CS"/>
</dbReference>
<dbReference type="CDD" id="cd01428">
    <property type="entry name" value="ADK"/>
    <property type="match status" value="1"/>
</dbReference>
<dbReference type="NCBIfam" id="TIGR01351">
    <property type="entry name" value="adk"/>
    <property type="match status" value="1"/>
</dbReference>
<feature type="binding site" evidence="5">
    <location>
        <position position="92"/>
    </location>
    <ligand>
        <name>AMP</name>
        <dbReference type="ChEBI" id="CHEBI:456215"/>
    </ligand>
</feature>
<feature type="binding site" evidence="5">
    <location>
        <position position="135"/>
    </location>
    <ligand>
        <name>Zn(2+)</name>
        <dbReference type="ChEBI" id="CHEBI:29105"/>
        <note>structural</note>
    </ligand>
</feature>
<dbReference type="UniPathway" id="UPA00588">
    <property type="reaction ID" value="UER00649"/>
</dbReference>
<comment type="pathway">
    <text evidence="5">Purine metabolism; AMP biosynthesis via salvage pathway; AMP from ADP: step 1/1.</text>
</comment>
<keyword evidence="5" id="KW-0862">Zinc</keyword>
<dbReference type="InterPro" id="IPR007862">
    <property type="entry name" value="Adenylate_kinase_lid-dom"/>
</dbReference>
<reference evidence="9" key="1">
    <citation type="journal article" date="2020" name="mSystems">
        <title>Genome- and Community-Level Interaction Insights into Carbon Utilization and Element Cycling Functions of Hydrothermarchaeota in Hydrothermal Sediment.</title>
        <authorList>
            <person name="Zhou Z."/>
            <person name="Liu Y."/>
            <person name="Xu W."/>
            <person name="Pan J."/>
            <person name="Luo Z.H."/>
            <person name="Li M."/>
        </authorList>
    </citation>
    <scope>NUCLEOTIDE SEQUENCE [LARGE SCALE GENOMIC DNA]</scope>
    <source>
        <strain evidence="9">SpSt-769</strain>
    </source>
</reference>
<feature type="binding site" evidence="5">
    <location>
        <position position="36"/>
    </location>
    <ligand>
        <name>AMP</name>
        <dbReference type="ChEBI" id="CHEBI:456215"/>
    </ligand>
</feature>
<dbReference type="InterPro" id="IPR000850">
    <property type="entry name" value="Adenylat/UMP-CMP_kin"/>
</dbReference>
<comment type="subunit">
    <text evidence="5 7">Monomer.</text>
</comment>
<keyword evidence="2 5" id="KW-0545">Nucleotide biosynthesis</keyword>
<dbReference type="NCBIfam" id="NF001381">
    <property type="entry name" value="PRK00279.1-3"/>
    <property type="match status" value="1"/>
</dbReference>
<feature type="binding site" evidence="5">
    <location>
        <begin position="10"/>
        <end position="15"/>
    </location>
    <ligand>
        <name>ATP</name>
        <dbReference type="ChEBI" id="CHEBI:30616"/>
    </ligand>
</feature>
<feature type="binding site" evidence="5">
    <location>
        <begin position="85"/>
        <end position="88"/>
    </location>
    <ligand>
        <name>AMP</name>
        <dbReference type="ChEBI" id="CHEBI:456215"/>
    </ligand>
</feature>
<dbReference type="NCBIfam" id="NF011100">
    <property type="entry name" value="PRK14527.1"/>
    <property type="match status" value="1"/>
</dbReference>
<sequence>MIIVLLGGPGSGKGTQAKKLTEKLGIPQISTGDIFRAALKEATPMGLKAKTYMDKGELVPDDVVIGVVEERLGKPDLAKGYMLDGFPRTLPQAQALDAMLKKQGKAIDHAILVDVPDEELVARLSGRRTCRNSACGAMFHVMFNPPKQSGVCDVCGGELYQRDDDKEEVIRERLAVYNKQTAPLIEFYEKQGLLRRVKGVGPIDEIFASIEKVLG</sequence>
<dbReference type="AlphaFoldDB" id="A0A7C4EVN5"/>
<dbReference type="NCBIfam" id="NF001380">
    <property type="entry name" value="PRK00279.1-2"/>
    <property type="match status" value="1"/>
</dbReference>
<keyword evidence="5" id="KW-0963">Cytoplasm</keyword>
<feature type="binding site" evidence="5">
    <location>
        <position position="201"/>
    </location>
    <ligand>
        <name>ATP</name>
        <dbReference type="ChEBI" id="CHEBI:30616"/>
    </ligand>
</feature>
<feature type="binding site" evidence="5">
    <location>
        <position position="173"/>
    </location>
    <ligand>
        <name>AMP</name>
        <dbReference type="ChEBI" id="CHEBI:456215"/>
    </ligand>
</feature>
<feature type="binding site" evidence="5">
    <location>
        <begin position="57"/>
        <end position="59"/>
    </location>
    <ligand>
        <name>AMP</name>
        <dbReference type="ChEBI" id="CHEBI:456215"/>
    </ligand>
</feature>
<dbReference type="GO" id="GO:0008270">
    <property type="term" value="F:zinc ion binding"/>
    <property type="evidence" value="ECO:0007669"/>
    <property type="project" value="UniProtKB-UniRule"/>
</dbReference>
<comment type="domain">
    <text evidence="5">Consists of three domains, a large central CORE domain and two small peripheral domains, NMPbind and LID, which undergo movements during catalysis. The LID domain closes over the site of phosphoryl transfer upon ATP binding. Assembling and dissambling the active center during each catalytic cycle provides an effective means to prevent ATP hydrolysis. Some bacteria have evolved a zinc-coordinating structure that stabilizes the LID domain.</text>
</comment>
<dbReference type="GO" id="GO:0005737">
    <property type="term" value="C:cytoplasm"/>
    <property type="evidence" value="ECO:0007669"/>
    <property type="project" value="UniProtKB-SubCell"/>
</dbReference>
<feature type="binding site" evidence="5">
    <location>
        <position position="155"/>
    </location>
    <ligand>
        <name>Zn(2+)</name>
        <dbReference type="ChEBI" id="CHEBI:29105"/>
        <note>structural</note>
    </ligand>
</feature>
<evidence type="ECO:0000256" key="4">
    <source>
        <dbReference type="ARBA" id="ARBA00022777"/>
    </source>
</evidence>
<keyword evidence="5" id="KW-0479">Metal-binding</keyword>
<comment type="caution">
    <text evidence="9">The sequence shown here is derived from an EMBL/GenBank/DDBJ whole genome shotgun (WGS) entry which is preliminary data.</text>
</comment>
<dbReference type="FunFam" id="3.40.50.300:FF:000106">
    <property type="entry name" value="Adenylate kinase mitochondrial"/>
    <property type="match status" value="1"/>
</dbReference>
<gene>
    <name evidence="5" type="primary">adk</name>
    <name evidence="9" type="ORF">ENV54_03440</name>
</gene>
<dbReference type="PROSITE" id="PS00113">
    <property type="entry name" value="ADENYLATE_KINASE"/>
    <property type="match status" value="1"/>
</dbReference>
<comment type="catalytic activity">
    <reaction evidence="5 7">
        <text>AMP + ATP = 2 ADP</text>
        <dbReference type="Rhea" id="RHEA:12973"/>
        <dbReference type="ChEBI" id="CHEBI:30616"/>
        <dbReference type="ChEBI" id="CHEBI:456215"/>
        <dbReference type="ChEBI" id="CHEBI:456216"/>
        <dbReference type="EC" id="2.7.4.3"/>
    </reaction>
</comment>
<keyword evidence="3 5" id="KW-0547">Nucleotide-binding</keyword>
<comment type="caution">
    <text evidence="5">Lacks conserved residue(s) required for the propagation of feature annotation.</text>
</comment>
<dbReference type="Pfam" id="PF05191">
    <property type="entry name" value="ADK_lid"/>
    <property type="match status" value="1"/>
</dbReference>
<name>A0A7C4EVN5_9BACT</name>